<dbReference type="EMBL" id="BLXT01005772">
    <property type="protein sequence ID" value="GFO25742.1"/>
    <property type="molecule type" value="Genomic_DNA"/>
</dbReference>
<dbReference type="GO" id="GO:0016853">
    <property type="term" value="F:isomerase activity"/>
    <property type="evidence" value="ECO:0007669"/>
    <property type="project" value="UniProtKB-KW"/>
</dbReference>
<dbReference type="PANTHER" id="PTHR13774:SF17">
    <property type="entry name" value="PHENAZINE BIOSYNTHESIS-LIKE DOMAIN-CONTAINING PROTEIN"/>
    <property type="match status" value="1"/>
</dbReference>
<evidence type="ECO:0000256" key="1">
    <source>
        <dbReference type="ARBA" id="ARBA00008270"/>
    </source>
</evidence>
<dbReference type="Proteomes" id="UP000735302">
    <property type="component" value="Unassembled WGS sequence"/>
</dbReference>
<dbReference type="Gene3D" id="3.10.310.10">
    <property type="entry name" value="Diaminopimelate Epimerase, Chain A, domain 1"/>
    <property type="match status" value="2"/>
</dbReference>
<accession>A0AAV4C3B6</accession>
<reference evidence="3 4" key="1">
    <citation type="journal article" date="2021" name="Elife">
        <title>Chloroplast acquisition without the gene transfer in kleptoplastic sea slugs, Plakobranchus ocellatus.</title>
        <authorList>
            <person name="Maeda T."/>
            <person name="Takahashi S."/>
            <person name="Yoshida T."/>
            <person name="Shimamura S."/>
            <person name="Takaki Y."/>
            <person name="Nagai Y."/>
            <person name="Toyoda A."/>
            <person name="Suzuki Y."/>
            <person name="Arimoto A."/>
            <person name="Ishii H."/>
            <person name="Satoh N."/>
            <person name="Nishiyama T."/>
            <person name="Hasebe M."/>
            <person name="Maruyama T."/>
            <person name="Minagawa J."/>
            <person name="Obokata J."/>
            <person name="Shigenobu S."/>
        </authorList>
    </citation>
    <scope>NUCLEOTIDE SEQUENCE [LARGE SCALE GENOMIC DNA]</scope>
</reference>
<dbReference type="InterPro" id="IPR003719">
    <property type="entry name" value="Phenazine_PhzF-like"/>
</dbReference>
<dbReference type="AlphaFoldDB" id="A0AAV4C3B6"/>
<evidence type="ECO:0000313" key="4">
    <source>
        <dbReference type="Proteomes" id="UP000735302"/>
    </source>
</evidence>
<name>A0AAV4C3B6_9GAST</name>
<comment type="similarity">
    <text evidence="1">Belongs to the PhzF family.</text>
</comment>
<dbReference type="Pfam" id="PF02567">
    <property type="entry name" value="PhzC-PhzF"/>
    <property type="match status" value="1"/>
</dbReference>
<keyword evidence="4" id="KW-1185">Reference proteome</keyword>
<evidence type="ECO:0000313" key="3">
    <source>
        <dbReference type="EMBL" id="GFO25742.1"/>
    </source>
</evidence>
<dbReference type="NCBIfam" id="TIGR00654">
    <property type="entry name" value="PhzF_family"/>
    <property type="match status" value="1"/>
</dbReference>
<dbReference type="SUPFAM" id="SSF54506">
    <property type="entry name" value="Diaminopimelate epimerase-like"/>
    <property type="match status" value="1"/>
</dbReference>
<evidence type="ECO:0000256" key="2">
    <source>
        <dbReference type="ARBA" id="ARBA00023235"/>
    </source>
</evidence>
<keyword evidence="2" id="KW-0413">Isomerase</keyword>
<gene>
    <name evidence="3" type="ORF">PoB_005224700</name>
</gene>
<organism evidence="3 4">
    <name type="scientific">Plakobranchus ocellatus</name>
    <dbReference type="NCBI Taxonomy" id="259542"/>
    <lineage>
        <taxon>Eukaryota</taxon>
        <taxon>Metazoa</taxon>
        <taxon>Spiralia</taxon>
        <taxon>Lophotrochozoa</taxon>
        <taxon>Mollusca</taxon>
        <taxon>Gastropoda</taxon>
        <taxon>Heterobranchia</taxon>
        <taxon>Euthyneura</taxon>
        <taxon>Panpulmonata</taxon>
        <taxon>Sacoglossa</taxon>
        <taxon>Placobranchoidea</taxon>
        <taxon>Plakobranchidae</taxon>
        <taxon>Plakobranchus</taxon>
    </lineage>
</organism>
<dbReference type="GO" id="GO:0005737">
    <property type="term" value="C:cytoplasm"/>
    <property type="evidence" value="ECO:0007669"/>
    <property type="project" value="TreeGrafter"/>
</dbReference>
<protein>
    <submittedName>
        <fullName evidence="3">Phenazine biosynthesis-like domain-containing protein</fullName>
    </submittedName>
</protein>
<comment type="caution">
    <text evidence="3">The sequence shown here is derived from an EMBL/GenBank/DDBJ whole genome shotgun (WGS) entry which is preliminary data.</text>
</comment>
<dbReference type="PANTHER" id="PTHR13774">
    <property type="entry name" value="PHENAZINE BIOSYNTHESIS PROTEIN"/>
    <property type="match status" value="1"/>
</dbReference>
<sequence>MQPTKVALSELMPRSSFRSGSVLYLDNSCIQSFRSKLSPDLMAKSVDDGLALPMYIVDAFTEQIFSGNQAAVCLVRAEQAVTDETMQRLGAEMNLSETAFVIADKGNFEDAKSFGIRWFTPTTEIDLCGHATLASAAVLFFKKGNNNDAIAFHSRSGELIVSRDENGRIFMDFPANPPVEMDVALRITSPFISVSRVSAPRISLRLHNVVSPSPCLSSS</sequence>
<proteinExistence type="inferred from homology"/>